<keyword evidence="4 5" id="KW-0460">Magnesium</keyword>
<comment type="caution">
    <text evidence="6">The sequence shown here is derived from an EMBL/GenBank/DDBJ whole genome shotgun (WGS) entry which is preliminary data.</text>
</comment>
<dbReference type="GO" id="GO:0008934">
    <property type="term" value="F:inositol monophosphate 1-phosphatase activity"/>
    <property type="evidence" value="ECO:0007669"/>
    <property type="project" value="TreeGrafter"/>
</dbReference>
<keyword evidence="3" id="KW-0378">Hydrolase</keyword>
<organism evidence="6 7">
    <name type="scientific">Candidatus Methylumidiphilus alinenensis</name>
    <dbReference type="NCBI Taxonomy" id="2202197"/>
    <lineage>
        <taxon>Bacteria</taxon>
        <taxon>Pseudomonadati</taxon>
        <taxon>Pseudomonadota</taxon>
        <taxon>Gammaproteobacteria</taxon>
        <taxon>Methylococcales</taxon>
        <taxon>Candidatus Methylumidiphilus</taxon>
    </lineage>
</organism>
<accession>A0A2W4R1C4</accession>
<evidence type="ECO:0000313" key="6">
    <source>
        <dbReference type="EMBL" id="PZN77832.1"/>
    </source>
</evidence>
<dbReference type="AlphaFoldDB" id="A0A2W4R1C4"/>
<comment type="cofactor">
    <cofactor evidence="5">
        <name>Mg(2+)</name>
        <dbReference type="ChEBI" id="CHEBI:18420"/>
    </cofactor>
</comment>
<dbReference type="PROSITE" id="PS00629">
    <property type="entry name" value="IMP_1"/>
    <property type="match status" value="1"/>
</dbReference>
<dbReference type="CDD" id="cd01637">
    <property type="entry name" value="IMPase_like"/>
    <property type="match status" value="1"/>
</dbReference>
<dbReference type="Proteomes" id="UP000249396">
    <property type="component" value="Unassembled WGS sequence"/>
</dbReference>
<dbReference type="GO" id="GO:0046854">
    <property type="term" value="P:phosphatidylinositol phosphate biosynthetic process"/>
    <property type="evidence" value="ECO:0007669"/>
    <property type="project" value="InterPro"/>
</dbReference>
<sequence length="261" mass="28640">MLEALAQIVKTAAREELLPRFAIAERSYKSDGSIVTGADIAMQKRIAEELDAFSPQYPLLAEEMTDAEQVSLLRTGEGGLWCLDPLDGTSNFANGIPFFSVSLSLLIDRKPYLGLVYDPLRDECFTAIKGQGANLNGVPIHCSHAGLSLREAMAVIDFKRLSPQLADALVLRPPYSSQRNFGSVALEWCWLAANRFQIYLHGRQMLWDYAAGALILVEAGGCMGKLCGMPVFSLQLQPSSAVAATSPSLFVDWKNWIDTHQ</sequence>
<dbReference type="PANTHER" id="PTHR20854">
    <property type="entry name" value="INOSITOL MONOPHOSPHATASE"/>
    <property type="match status" value="1"/>
</dbReference>
<dbReference type="GO" id="GO:0046872">
    <property type="term" value="F:metal ion binding"/>
    <property type="evidence" value="ECO:0007669"/>
    <property type="project" value="UniProtKB-KW"/>
</dbReference>
<proteinExistence type="inferred from homology"/>
<dbReference type="Gene3D" id="3.30.540.10">
    <property type="entry name" value="Fructose-1,6-Bisphosphatase, subunit A, domain 1"/>
    <property type="match status" value="1"/>
</dbReference>
<protein>
    <submittedName>
        <fullName evidence="6">Inositol monophosphatase</fullName>
    </submittedName>
</protein>
<dbReference type="Gene3D" id="3.40.190.80">
    <property type="match status" value="1"/>
</dbReference>
<evidence type="ECO:0000256" key="2">
    <source>
        <dbReference type="ARBA" id="ARBA00022723"/>
    </source>
</evidence>
<feature type="binding site" evidence="5">
    <location>
        <position position="84"/>
    </location>
    <ligand>
        <name>Mg(2+)</name>
        <dbReference type="ChEBI" id="CHEBI:18420"/>
        <label>1</label>
        <note>catalytic</note>
    </ligand>
</feature>
<dbReference type="SUPFAM" id="SSF56655">
    <property type="entry name" value="Carbohydrate phosphatase"/>
    <property type="match status" value="1"/>
</dbReference>
<comment type="similarity">
    <text evidence="1">Belongs to the inositol monophosphatase superfamily.</text>
</comment>
<dbReference type="PRINTS" id="PR00377">
    <property type="entry name" value="IMPHPHTASES"/>
</dbReference>
<dbReference type="Pfam" id="PF00459">
    <property type="entry name" value="Inositol_P"/>
    <property type="match status" value="1"/>
</dbReference>
<dbReference type="PANTHER" id="PTHR20854:SF4">
    <property type="entry name" value="INOSITOL-1-MONOPHOSPHATASE-RELATED"/>
    <property type="match status" value="1"/>
</dbReference>
<reference evidence="6 7" key="1">
    <citation type="journal article" date="2018" name="Aquat. Microb. Ecol.">
        <title>Gammaproteobacterial methanotrophs dominate.</title>
        <authorList>
            <person name="Rissanen A.J."/>
            <person name="Saarenheimo J."/>
            <person name="Tiirola M."/>
            <person name="Peura S."/>
            <person name="Aalto S.L."/>
            <person name="Karvinen A."/>
            <person name="Nykanen H."/>
        </authorList>
    </citation>
    <scope>NUCLEOTIDE SEQUENCE [LARGE SCALE GENOMIC DNA]</scope>
    <source>
        <strain evidence="6">AMbin10</strain>
    </source>
</reference>
<feature type="binding site" evidence="5">
    <location>
        <position position="87"/>
    </location>
    <ligand>
        <name>Mg(2+)</name>
        <dbReference type="ChEBI" id="CHEBI:18420"/>
        <label>1</label>
        <note>catalytic</note>
    </ligand>
</feature>
<evidence type="ECO:0000313" key="7">
    <source>
        <dbReference type="Proteomes" id="UP000249396"/>
    </source>
</evidence>
<dbReference type="InterPro" id="IPR000760">
    <property type="entry name" value="Inositol_monophosphatase-like"/>
</dbReference>
<dbReference type="EMBL" id="QJPH01000329">
    <property type="protein sequence ID" value="PZN77832.1"/>
    <property type="molecule type" value="Genomic_DNA"/>
</dbReference>
<feature type="binding site" evidence="5">
    <location>
        <position position="62"/>
    </location>
    <ligand>
        <name>Mg(2+)</name>
        <dbReference type="ChEBI" id="CHEBI:18420"/>
        <label>1</label>
        <note>catalytic</note>
    </ligand>
</feature>
<name>A0A2W4R1C4_9GAMM</name>
<evidence type="ECO:0000256" key="3">
    <source>
        <dbReference type="ARBA" id="ARBA00022801"/>
    </source>
</evidence>
<dbReference type="GO" id="GO:0006020">
    <property type="term" value="P:inositol metabolic process"/>
    <property type="evidence" value="ECO:0007669"/>
    <property type="project" value="TreeGrafter"/>
</dbReference>
<keyword evidence="2 5" id="KW-0479">Metal-binding</keyword>
<feature type="binding site" evidence="5">
    <location>
        <position position="208"/>
    </location>
    <ligand>
        <name>Mg(2+)</name>
        <dbReference type="ChEBI" id="CHEBI:18420"/>
        <label>1</label>
        <note>catalytic</note>
    </ligand>
</feature>
<evidence type="ECO:0000256" key="1">
    <source>
        <dbReference type="ARBA" id="ARBA00009759"/>
    </source>
</evidence>
<dbReference type="InterPro" id="IPR020583">
    <property type="entry name" value="Inositol_monoP_metal-BS"/>
</dbReference>
<dbReference type="GO" id="GO:0007165">
    <property type="term" value="P:signal transduction"/>
    <property type="evidence" value="ECO:0007669"/>
    <property type="project" value="TreeGrafter"/>
</dbReference>
<dbReference type="PROSITE" id="PS00630">
    <property type="entry name" value="IMP_2"/>
    <property type="match status" value="1"/>
</dbReference>
<evidence type="ECO:0000256" key="5">
    <source>
        <dbReference type="PIRSR" id="PIRSR600760-2"/>
    </source>
</evidence>
<gene>
    <name evidence="6" type="ORF">DM484_13880</name>
</gene>
<evidence type="ECO:0000256" key="4">
    <source>
        <dbReference type="ARBA" id="ARBA00022842"/>
    </source>
</evidence>
<dbReference type="InterPro" id="IPR020550">
    <property type="entry name" value="Inositol_monophosphatase_CS"/>
</dbReference>
<feature type="binding site" evidence="5">
    <location>
        <position position="86"/>
    </location>
    <ligand>
        <name>Mg(2+)</name>
        <dbReference type="ChEBI" id="CHEBI:18420"/>
        <label>1</label>
        <note>catalytic</note>
    </ligand>
</feature>